<name>A0A0G0UQZ5_9BACT</name>
<protein>
    <submittedName>
        <fullName evidence="1">Uncharacterized protein</fullName>
    </submittedName>
</protein>
<organism evidence="1 2">
    <name type="scientific">Candidatus Falkowbacteria bacterium GW2011_GWA2_41_14</name>
    <dbReference type="NCBI Taxonomy" id="1618635"/>
    <lineage>
        <taxon>Bacteria</taxon>
        <taxon>Candidatus Falkowiibacteriota</taxon>
    </lineage>
</organism>
<evidence type="ECO:0000313" key="1">
    <source>
        <dbReference type="EMBL" id="KKR91174.1"/>
    </source>
</evidence>
<reference evidence="1 2" key="1">
    <citation type="journal article" date="2015" name="Nature">
        <title>rRNA introns, odd ribosomes, and small enigmatic genomes across a large radiation of phyla.</title>
        <authorList>
            <person name="Brown C.T."/>
            <person name="Hug L.A."/>
            <person name="Thomas B.C."/>
            <person name="Sharon I."/>
            <person name="Castelle C.J."/>
            <person name="Singh A."/>
            <person name="Wilkins M.J."/>
            <person name="Williams K.H."/>
            <person name="Banfield J.F."/>
        </authorList>
    </citation>
    <scope>NUCLEOTIDE SEQUENCE [LARGE SCALE GENOMIC DNA]</scope>
</reference>
<sequence length="74" mass="7201">MKKLIKSKLFLQVIVASMVATLATVGIVGAVTTIGENINTGGTLAAGATTITGALSASTQIGVASTSPLGILSV</sequence>
<accession>A0A0G0UQZ5</accession>
<dbReference type="EMBL" id="LCAP01000014">
    <property type="protein sequence ID" value="KKR91174.1"/>
    <property type="molecule type" value="Genomic_DNA"/>
</dbReference>
<proteinExistence type="predicted"/>
<evidence type="ECO:0000313" key="2">
    <source>
        <dbReference type="Proteomes" id="UP000034190"/>
    </source>
</evidence>
<dbReference type="Proteomes" id="UP000034190">
    <property type="component" value="Unassembled WGS sequence"/>
</dbReference>
<dbReference type="AlphaFoldDB" id="A0A0G0UQZ5"/>
<comment type="caution">
    <text evidence="1">The sequence shown here is derived from an EMBL/GenBank/DDBJ whole genome shotgun (WGS) entry which is preliminary data.</text>
</comment>
<feature type="non-terminal residue" evidence="1">
    <location>
        <position position="74"/>
    </location>
</feature>
<gene>
    <name evidence="1" type="ORF">UU43_C0014G0001</name>
</gene>